<dbReference type="GO" id="GO:0031222">
    <property type="term" value="P:arabinan catabolic process"/>
    <property type="evidence" value="ECO:0007669"/>
    <property type="project" value="UniProtKB-UniPathway"/>
</dbReference>
<feature type="site" description="Important for catalytic activity, responsible for pKa modulation of the active site Glu and correct orientation of both the proton donor and substrate" evidence="9">
    <location>
        <position position="147"/>
    </location>
</feature>
<evidence type="ECO:0000256" key="9">
    <source>
        <dbReference type="PIRSR" id="PIRSR606710-2"/>
    </source>
</evidence>
<evidence type="ECO:0000256" key="1">
    <source>
        <dbReference type="ARBA" id="ARBA00000375"/>
    </source>
</evidence>
<comment type="similarity">
    <text evidence="3 7">Belongs to the glycosyl hydrolase 43 family.</text>
</comment>
<comment type="catalytic activity">
    <reaction evidence="1 7">
        <text>Endohydrolysis of (1-&gt;5)-alpha-arabinofuranosidic linkages in (1-&gt;5)-arabinans.</text>
        <dbReference type="EC" id="3.2.1.99"/>
    </reaction>
</comment>
<sequence>MLLSIFTALLGAASTVYGYADPMACSGVCTNAHDPALIRRDSDGRYYRFSTGGKIAKHSAPSITGPWTYLGAVLPSGSKINLAGNQDLWAPDVTKFGDTYYLYYSVSTFGSQNSAIGVATSKDLDNWTDQGATGISSRSGSPYNAIDGAAYWDGSKIVMSFGSFWGNLYTVNMNNPPISVASGATAANIAYQPSGTHAQEAAFIAKNGNYHYLFFSVGKCCGYDASRPPAGGEYKILVCRSTSATGGFVDRSGRDCRNGGGTTVLESHGWVYGPGGQGVYYDPSLGPVLYYHYVDTRVGFADGQKRFGINRIDFSSGWPVV</sequence>
<dbReference type="InterPro" id="IPR050727">
    <property type="entry name" value="GH43_arabinanases"/>
</dbReference>
<dbReference type="UniPathway" id="UPA00667"/>
<dbReference type="GO" id="GO:0046558">
    <property type="term" value="F:arabinan endo-1,5-alpha-L-arabinosidase activity"/>
    <property type="evidence" value="ECO:0007669"/>
    <property type="project" value="UniProtKB-EC"/>
</dbReference>
<feature type="active site" description="Proton acceptor" evidence="8">
    <location>
        <position position="34"/>
    </location>
</feature>
<dbReference type="InterPro" id="IPR016840">
    <property type="entry name" value="Glyco_hydro_43_endo_a_Ara-ase"/>
</dbReference>
<dbReference type="STRING" id="97972.A0A2V1DAW2"/>
<protein>
    <recommendedName>
        <fullName evidence="4 7">Arabinan endo-1,5-alpha-L-arabinosidase</fullName>
        <ecNumber evidence="4 7">3.2.1.99</ecNumber>
    </recommendedName>
</protein>
<dbReference type="EMBL" id="KZ805502">
    <property type="protein sequence ID" value="PVH95267.1"/>
    <property type="molecule type" value="Genomic_DNA"/>
</dbReference>
<evidence type="ECO:0000313" key="11">
    <source>
        <dbReference type="EMBL" id="PVH95267.1"/>
    </source>
</evidence>
<evidence type="ECO:0000256" key="7">
    <source>
        <dbReference type="PIRNR" id="PIRNR026534"/>
    </source>
</evidence>
<dbReference type="PANTHER" id="PTHR43301">
    <property type="entry name" value="ARABINAN ENDO-1,5-ALPHA-L-ARABINOSIDASE"/>
    <property type="match status" value="1"/>
</dbReference>
<evidence type="ECO:0000256" key="10">
    <source>
        <dbReference type="SAM" id="SignalP"/>
    </source>
</evidence>
<dbReference type="EC" id="3.2.1.99" evidence="4 7"/>
<feature type="chain" id="PRO_5016150002" description="Arabinan endo-1,5-alpha-L-arabinosidase" evidence="10">
    <location>
        <begin position="19"/>
        <end position="321"/>
    </location>
</feature>
<dbReference type="CDD" id="cd18831">
    <property type="entry name" value="GH43_AnAbnA-like"/>
    <property type="match status" value="1"/>
</dbReference>
<accession>A0A2V1DAW2</accession>
<evidence type="ECO:0000256" key="3">
    <source>
        <dbReference type="ARBA" id="ARBA00009865"/>
    </source>
</evidence>
<dbReference type="InterPro" id="IPR006710">
    <property type="entry name" value="Glyco_hydro_43"/>
</dbReference>
<dbReference type="SUPFAM" id="SSF75005">
    <property type="entry name" value="Arabinanase/levansucrase/invertase"/>
    <property type="match status" value="1"/>
</dbReference>
<evidence type="ECO:0000313" key="12">
    <source>
        <dbReference type="Proteomes" id="UP000244855"/>
    </source>
</evidence>
<feature type="signal peptide" evidence="10">
    <location>
        <begin position="1"/>
        <end position="18"/>
    </location>
</feature>
<dbReference type="PIRSF" id="PIRSF026534">
    <property type="entry name" value="Endo_alpha-L-arabinosidase"/>
    <property type="match status" value="1"/>
</dbReference>
<name>A0A2V1DAW2_9PLEO</name>
<evidence type="ECO:0000256" key="8">
    <source>
        <dbReference type="PIRSR" id="PIRSR606710-1"/>
    </source>
</evidence>
<dbReference type="Proteomes" id="UP000244855">
    <property type="component" value="Unassembled WGS sequence"/>
</dbReference>
<keyword evidence="12" id="KW-1185">Reference proteome</keyword>
<keyword evidence="6 7" id="KW-0326">Glycosidase</keyword>
<keyword evidence="5 7" id="KW-0378">Hydrolase</keyword>
<dbReference type="PANTHER" id="PTHR43301:SF3">
    <property type="entry name" value="ARABINAN ENDO-1,5-ALPHA-L-ARABINOSIDASE A-RELATED"/>
    <property type="match status" value="1"/>
</dbReference>
<evidence type="ECO:0000256" key="6">
    <source>
        <dbReference type="ARBA" id="ARBA00023295"/>
    </source>
</evidence>
<evidence type="ECO:0000256" key="4">
    <source>
        <dbReference type="ARBA" id="ARBA00012586"/>
    </source>
</evidence>
<gene>
    <name evidence="11" type="ORF">DM02DRAFT_601125</name>
</gene>
<dbReference type="OrthoDB" id="195678at2759"/>
<evidence type="ECO:0000256" key="2">
    <source>
        <dbReference type="ARBA" id="ARBA00004834"/>
    </source>
</evidence>
<feature type="active site" description="Proton donor" evidence="8">
    <location>
        <position position="200"/>
    </location>
</feature>
<comment type="pathway">
    <text evidence="2 7">Glycan metabolism; L-arabinan degradation.</text>
</comment>
<dbReference type="InterPro" id="IPR023296">
    <property type="entry name" value="Glyco_hydro_beta-prop_sf"/>
</dbReference>
<organism evidence="11 12">
    <name type="scientific">Periconia macrospinosa</name>
    <dbReference type="NCBI Taxonomy" id="97972"/>
    <lineage>
        <taxon>Eukaryota</taxon>
        <taxon>Fungi</taxon>
        <taxon>Dikarya</taxon>
        <taxon>Ascomycota</taxon>
        <taxon>Pezizomycotina</taxon>
        <taxon>Dothideomycetes</taxon>
        <taxon>Pleosporomycetidae</taxon>
        <taxon>Pleosporales</taxon>
        <taxon>Massarineae</taxon>
        <taxon>Periconiaceae</taxon>
        <taxon>Periconia</taxon>
    </lineage>
</organism>
<evidence type="ECO:0000256" key="5">
    <source>
        <dbReference type="ARBA" id="ARBA00022801"/>
    </source>
</evidence>
<keyword evidence="10" id="KW-0732">Signal</keyword>
<dbReference type="Gene3D" id="2.115.10.20">
    <property type="entry name" value="Glycosyl hydrolase domain, family 43"/>
    <property type="match status" value="1"/>
</dbReference>
<reference evidence="11 12" key="1">
    <citation type="journal article" date="2018" name="Sci. Rep.">
        <title>Comparative genomics provides insights into the lifestyle and reveals functional heterogeneity of dark septate endophytic fungi.</title>
        <authorList>
            <person name="Knapp D.G."/>
            <person name="Nemeth J.B."/>
            <person name="Barry K."/>
            <person name="Hainaut M."/>
            <person name="Henrissat B."/>
            <person name="Johnson J."/>
            <person name="Kuo A."/>
            <person name="Lim J.H.P."/>
            <person name="Lipzen A."/>
            <person name="Nolan M."/>
            <person name="Ohm R.A."/>
            <person name="Tamas L."/>
            <person name="Grigoriev I.V."/>
            <person name="Spatafora J.W."/>
            <person name="Nagy L.G."/>
            <person name="Kovacs G.M."/>
        </authorList>
    </citation>
    <scope>NUCLEOTIDE SEQUENCE [LARGE SCALE GENOMIC DNA]</scope>
    <source>
        <strain evidence="11 12">DSE2036</strain>
    </source>
</reference>
<dbReference type="Pfam" id="PF04616">
    <property type="entry name" value="Glyco_hydro_43"/>
    <property type="match status" value="1"/>
</dbReference>
<proteinExistence type="inferred from homology"/>
<dbReference type="AlphaFoldDB" id="A0A2V1DAW2"/>